<reference evidence="2" key="1">
    <citation type="journal article" date="2022" name="Nat. Commun.">
        <title>Chromosome evolution and the genetic basis of agronomically important traits in greater yam.</title>
        <authorList>
            <person name="Bredeson J.V."/>
            <person name="Lyons J.B."/>
            <person name="Oniyinde I.O."/>
            <person name="Okereke N.R."/>
            <person name="Kolade O."/>
            <person name="Nnabue I."/>
            <person name="Nwadili C.O."/>
            <person name="Hribova E."/>
            <person name="Parker M."/>
            <person name="Nwogha J."/>
            <person name="Shu S."/>
            <person name="Carlson J."/>
            <person name="Kariba R."/>
            <person name="Muthemba S."/>
            <person name="Knop K."/>
            <person name="Barton G.J."/>
            <person name="Sherwood A.V."/>
            <person name="Lopez-Montes A."/>
            <person name="Asiedu R."/>
            <person name="Jamnadass R."/>
            <person name="Muchugi A."/>
            <person name="Goodstein D."/>
            <person name="Egesi C.N."/>
            <person name="Featherston J."/>
            <person name="Asfaw A."/>
            <person name="Simpson G.G."/>
            <person name="Dolezel J."/>
            <person name="Hendre P.S."/>
            <person name="Van Deynze A."/>
            <person name="Kumar P.L."/>
            <person name="Obidiegwu J.E."/>
            <person name="Bhattacharjee R."/>
            <person name="Rokhsar D.S."/>
        </authorList>
    </citation>
    <scope>NUCLEOTIDE SEQUENCE [LARGE SCALE GENOMIC DNA]</scope>
    <source>
        <strain evidence="2">cv. TDa95/00328</strain>
    </source>
</reference>
<accession>A0ACB7TSX2</accession>
<dbReference type="EMBL" id="CM037030">
    <property type="protein sequence ID" value="KAH7651691.1"/>
    <property type="molecule type" value="Genomic_DNA"/>
</dbReference>
<organism evidence="1 2">
    <name type="scientific">Dioscorea alata</name>
    <name type="common">Purple yam</name>
    <dbReference type="NCBI Taxonomy" id="55571"/>
    <lineage>
        <taxon>Eukaryota</taxon>
        <taxon>Viridiplantae</taxon>
        <taxon>Streptophyta</taxon>
        <taxon>Embryophyta</taxon>
        <taxon>Tracheophyta</taxon>
        <taxon>Spermatophyta</taxon>
        <taxon>Magnoliopsida</taxon>
        <taxon>Liliopsida</taxon>
        <taxon>Dioscoreales</taxon>
        <taxon>Dioscoreaceae</taxon>
        <taxon>Dioscorea</taxon>
    </lineage>
</organism>
<evidence type="ECO:0000313" key="1">
    <source>
        <dbReference type="EMBL" id="KAH7651691.1"/>
    </source>
</evidence>
<dbReference type="Proteomes" id="UP000827976">
    <property type="component" value="Chromosome 20"/>
</dbReference>
<sequence>MADKPLTADMIALTEKKMDMSLDEIIKMSKKTSSERGRRRAPIKSRGTFGNNTSQRQGTSKLQQFVDSRSSIRQGVLAQRRSNFHGNQFPVTKEAGTNALNRPTHSRAVNWSKPRFAIAPVPKKAAEKNISGKDKAIMAKPRPHTLDALFASMKEQRMVETSVNGRQAPRRRRGQKQRQHGRVGAPPVRVARPFGNFTR</sequence>
<gene>
    <name evidence="1" type="ORF">IHE45_20G074100</name>
</gene>
<evidence type="ECO:0000313" key="2">
    <source>
        <dbReference type="Proteomes" id="UP000827976"/>
    </source>
</evidence>
<name>A0ACB7TSX2_DIOAL</name>
<protein>
    <submittedName>
        <fullName evidence="1">Uncharacterized protein</fullName>
    </submittedName>
</protein>
<proteinExistence type="predicted"/>
<keyword evidence="2" id="KW-1185">Reference proteome</keyword>
<comment type="caution">
    <text evidence="1">The sequence shown here is derived from an EMBL/GenBank/DDBJ whole genome shotgun (WGS) entry which is preliminary data.</text>
</comment>